<proteinExistence type="predicted"/>
<feature type="chain" id="PRO_5012397932" evidence="1">
    <location>
        <begin position="21"/>
        <end position="71"/>
    </location>
</feature>
<accession>A0A224Y4S5</accession>
<evidence type="ECO:0000313" key="2">
    <source>
        <dbReference type="EMBL" id="JAW16112.1"/>
    </source>
</evidence>
<name>A0A224Y4S5_9HEMI</name>
<feature type="signal peptide" evidence="1">
    <location>
        <begin position="1"/>
        <end position="20"/>
    </location>
</feature>
<dbReference type="AlphaFoldDB" id="A0A224Y4S5"/>
<sequence>MKSFLLLIMSLLMITKIATAGEQQPSKNNSNLFNEMRNSLFRQQTSIVDHDDSIVVFAVAGDLLSDIYDAQ</sequence>
<evidence type="ECO:0000256" key="1">
    <source>
        <dbReference type="SAM" id="SignalP"/>
    </source>
</evidence>
<organism evidence="2">
    <name type="scientific">Panstrongylus lignarius</name>
    <dbReference type="NCBI Taxonomy" id="156445"/>
    <lineage>
        <taxon>Eukaryota</taxon>
        <taxon>Metazoa</taxon>
        <taxon>Ecdysozoa</taxon>
        <taxon>Arthropoda</taxon>
        <taxon>Hexapoda</taxon>
        <taxon>Insecta</taxon>
        <taxon>Pterygota</taxon>
        <taxon>Neoptera</taxon>
        <taxon>Paraneoptera</taxon>
        <taxon>Hemiptera</taxon>
        <taxon>Heteroptera</taxon>
        <taxon>Panheteroptera</taxon>
        <taxon>Cimicomorpha</taxon>
        <taxon>Reduviidae</taxon>
        <taxon>Triatominae</taxon>
        <taxon>Panstrongylus</taxon>
    </lineage>
</organism>
<protein>
    <submittedName>
        <fullName evidence="2">Putative secreted protein</fullName>
    </submittedName>
</protein>
<keyword evidence="1" id="KW-0732">Signal</keyword>
<reference evidence="2" key="1">
    <citation type="journal article" date="2018" name="PLoS Negl. Trop. Dis.">
        <title>An insight into the salivary gland and fat body transcriptome of Panstrongylus lignarius (Hemiptera: Heteroptera), the main vector of Chagas disease in Peru.</title>
        <authorList>
            <person name="Nevoa J.C."/>
            <person name="Mendes M.T."/>
            <person name="da Silva M.V."/>
            <person name="Soares S.C."/>
            <person name="Oliveira C.J.F."/>
            <person name="Ribeiro J.M.C."/>
        </authorList>
    </citation>
    <scope>NUCLEOTIDE SEQUENCE</scope>
</reference>
<dbReference type="EMBL" id="GFTR01000314">
    <property type="protein sequence ID" value="JAW16112.1"/>
    <property type="molecule type" value="Transcribed_RNA"/>
</dbReference>